<feature type="compositionally biased region" description="Polar residues" evidence="2">
    <location>
        <begin position="234"/>
        <end position="243"/>
    </location>
</feature>
<gene>
    <name evidence="3" type="ORF">WG66_13007</name>
</gene>
<dbReference type="eggNOG" id="ENOG502SDST">
    <property type="taxonomic scope" value="Eukaryota"/>
</dbReference>
<feature type="compositionally biased region" description="Basic and acidic residues" evidence="2">
    <location>
        <begin position="331"/>
        <end position="340"/>
    </location>
</feature>
<protein>
    <submittedName>
        <fullName evidence="3">Uncharacterized protein</fullName>
    </submittedName>
</protein>
<feature type="region of interest" description="Disordered" evidence="2">
    <location>
        <begin position="1"/>
        <end position="191"/>
    </location>
</feature>
<feature type="region of interest" description="Disordered" evidence="2">
    <location>
        <begin position="1067"/>
        <end position="1258"/>
    </location>
</feature>
<feature type="compositionally biased region" description="Basic and acidic residues" evidence="2">
    <location>
        <begin position="1235"/>
        <end position="1244"/>
    </location>
</feature>
<keyword evidence="1" id="KW-0175">Coiled coil</keyword>
<feature type="compositionally biased region" description="Polar residues" evidence="2">
    <location>
        <begin position="1220"/>
        <end position="1234"/>
    </location>
</feature>
<dbReference type="AlphaFoldDB" id="A0A0W0FDI6"/>
<dbReference type="PANTHER" id="PTHR23159">
    <property type="entry name" value="CENTROSOMAL PROTEIN 2"/>
    <property type="match status" value="1"/>
</dbReference>
<proteinExistence type="predicted"/>
<organism evidence="3 4">
    <name type="scientific">Moniliophthora roreri</name>
    <name type="common">Frosty pod rot fungus</name>
    <name type="synonym">Monilia roreri</name>
    <dbReference type="NCBI Taxonomy" id="221103"/>
    <lineage>
        <taxon>Eukaryota</taxon>
        <taxon>Fungi</taxon>
        <taxon>Dikarya</taxon>
        <taxon>Basidiomycota</taxon>
        <taxon>Agaricomycotina</taxon>
        <taxon>Agaricomycetes</taxon>
        <taxon>Agaricomycetidae</taxon>
        <taxon>Agaricales</taxon>
        <taxon>Marasmiineae</taxon>
        <taxon>Marasmiaceae</taxon>
        <taxon>Moniliophthora</taxon>
    </lineage>
</organism>
<feature type="compositionally biased region" description="Polar residues" evidence="2">
    <location>
        <begin position="50"/>
        <end position="60"/>
    </location>
</feature>
<dbReference type="EMBL" id="LATX01002080">
    <property type="protein sequence ID" value="KTB34416.1"/>
    <property type="molecule type" value="Genomic_DNA"/>
</dbReference>
<evidence type="ECO:0000313" key="3">
    <source>
        <dbReference type="EMBL" id="KTB34416.1"/>
    </source>
</evidence>
<feature type="compositionally biased region" description="Low complexity" evidence="2">
    <location>
        <begin position="1174"/>
        <end position="1190"/>
    </location>
</feature>
<feature type="region of interest" description="Disordered" evidence="2">
    <location>
        <begin position="312"/>
        <end position="340"/>
    </location>
</feature>
<evidence type="ECO:0000256" key="1">
    <source>
        <dbReference type="SAM" id="Coils"/>
    </source>
</evidence>
<feature type="compositionally biased region" description="Low complexity" evidence="2">
    <location>
        <begin position="251"/>
        <end position="262"/>
    </location>
</feature>
<sequence>MLSRFTSALRFGHRNDEQDSVAGSSRGEVIGHVLEQHPNLSVFHPESESHNITTNEPSSPSKRRNVLKRISKGPEESLRAPSPAPPKLSIGRGKKAKPPIPFSDNHSQLSLGRATPEPSPLSPVEPTRRPSHDALRSNPTTKGPFGSLRSRRSIDLLAQTNDADNALSPGAAGSVRSILREPNTPGTGRNVRFFSRDAYKVMTPDQSSTDIDYQPLPSPLPPPKDDPPSVVTRAASSPKNSRPTLAEVFTPLESEAPPSSAASKDEPASMVISDAPTNTSNLLDFSQDIKLPVLPPGLGFDIDFDSALELPMSEDDKPPSSGVAMTSTPYRDTRKAKGKEREVILEDEPFHVDESIFHSTEKSLKASPGLHGRSQSLSMGQTAYFSMTNGSDRSSRSSIVPSLVSDVKTFSTDSPSQSSIRSRSRALSDTVFHSVLRGSPSKPPVEADINDESSSEIVVYSAKGPEPDPFSANARTYYTPQTMIPTTPPRGVPTHVRKTSKEDSLIVSLQTQLALQTELCGQYETDLRARDELVELLSQKMSELEKEEVKRKGVLRAWKKKVQELERACRLLEEEVEGSRQESMERSLMDEASGEALRMLHRQIANLEREKGDMSRREEVLREEVETLEVLVKERSEDILNLKEKLWKQDESQRELQEGIRQANEQMEMLGNVSIGMIDEDELKRHMAEAELKNEEEKQRHHEAEGEWETQRTELILTAENAKAERISLEGELEALKQQLKSRDDELATLKSELEAQWGHAEKATDRIEALSAEKDEVEKERHALELERNTLQKDVQTLQADKATLQERCQELEDEKGELEKEYQDLNGALEEFRERMEGMEIDFNDSENRRNELERQVEEFWQTKQFLEEQVQSSKDSVRYGREQAESFAHKLQEREARLTELEMEHRFSQDNIARLEKNLAQRDQEISELSARVISQEKELEKVGENMTKMSREHTRIVNDMTRSLQEKAMTEGEAKSELENLLRRQGEVNVELKTSRDKLASLEQEAERLRRQVHTLQQDSADKDIKIVQLTRQHEQDKEDMNGMNIALDAKQQELDYIKRKLAVRGGPTSTPAPQPKIGLQRRDSAMSSTPSTSRPPSVISDSGRESVASNKERKLSLETPVKIPALAKSTRANATTSALSASTSKPKPGTMGPPPAPANRPSVGTPTPTQRISSLSRSSSATPTVSRREPPTSVQHRRTSSNFIDASKIRAAATAKSSALTRESPVSSELSEKDEKENVSVRAKRANPLPTPA</sequence>
<dbReference type="Proteomes" id="UP000054988">
    <property type="component" value="Unassembled WGS sequence"/>
</dbReference>
<feature type="coiled-coil region" evidence="1">
    <location>
        <begin position="996"/>
        <end position="1023"/>
    </location>
</feature>
<feature type="coiled-coil region" evidence="1">
    <location>
        <begin position="678"/>
        <end position="949"/>
    </location>
</feature>
<evidence type="ECO:0000313" key="4">
    <source>
        <dbReference type="Proteomes" id="UP000054988"/>
    </source>
</evidence>
<feature type="compositionally biased region" description="Basic residues" evidence="2">
    <location>
        <begin position="61"/>
        <end position="71"/>
    </location>
</feature>
<feature type="region of interest" description="Disordered" evidence="2">
    <location>
        <begin position="203"/>
        <end position="272"/>
    </location>
</feature>
<feature type="coiled-coil region" evidence="1">
    <location>
        <begin position="527"/>
        <end position="624"/>
    </location>
</feature>
<feature type="compositionally biased region" description="Low complexity" evidence="2">
    <location>
        <begin position="1134"/>
        <end position="1155"/>
    </location>
</feature>
<evidence type="ECO:0000256" key="2">
    <source>
        <dbReference type="SAM" id="MobiDB-lite"/>
    </source>
</evidence>
<dbReference type="PANTHER" id="PTHR23159:SF31">
    <property type="entry name" value="CENTROSOME-ASSOCIATED PROTEIN CEP250 ISOFORM X1"/>
    <property type="match status" value="1"/>
</dbReference>
<name>A0A0W0FDI6_MONRR</name>
<accession>A0A0W0FDI6</accession>
<feature type="compositionally biased region" description="Low complexity" evidence="2">
    <location>
        <begin position="1092"/>
        <end position="1102"/>
    </location>
</feature>
<dbReference type="SUPFAM" id="SSF57997">
    <property type="entry name" value="Tropomyosin"/>
    <property type="match status" value="1"/>
</dbReference>
<feature type="compositionally biased region" description="Basic and acidic residues" evidence="2">
    <location>
        <begin position="126"/>
        <end position="135"/>
    </location>
</feature>
<reference evidence="3 4" key="1">
    <citation type="submission" date="2015-12" db="EMBL/GenBank/DDBJ databases">
        <title>Draft genome sequence of Moniliophthora roreri, the causal agent of frosty pod rot of cacao.</title>
        <authorList>
            <person name="Aime M.C."/>
            <person name="Diaz-Valderrama J.R."/>
            <person name="Kijpornyongpan T."/>
            <person name="Phillips-Mora W."/>
        </authorList>
    </citation>
    <scope>NUCLEOTIDE SEQUENCE [LARGE SCALE GENOMIC DNA]</scope>
    <source>
        <strain evidence="3 4">MCA 2952</strain>
    </source>
</reference>
<comment type="caution">
    <text evidence="3">The sequence shown here is derived from an EMBL/GenBank/DDBJ whole genome shotgun (WGS) entry which is preliminary data.</text>
</comment>
<dbReference type="Gene3D" id="1.10.287.1490">
    <property type="match status" value="1"/>
</dbReference>